<name>A0A1M6C192_9FIRM</name>
<accession>A0A1M6C192</accession>
<dbReference type="EMBL" id="FQZS01000004">
    <property type="protein sequence ID" value="SHI54782.1"/>
    <property type="molecule type" value="Genomic_DNA"/>
</dbReference>
<dbReference type="AlphaFoldDB" id="A0A1M6C192"/>
<dbReference type="OrthoDB" id="1678992at2"/>
<organism evidence="1 2">
    <name type="scientific">Lutispora thermophila DSM 19022</name>
    <dbReference type="NCBI Taxonomy" id="1122184"/>
    <lineage>
        <taxon>Bacteria</taxon>
        <taxon>Bacillati</taxon>
        <taxon>Bacillota</taxon>
        <taxon>Clostridia</taxon>
        <taxon>Lutisporales</taxon>
        <taxon>Lutisporaceae</taxon>
        <taxon>Lutispora</taxon>
    </lineage>
</organism>
<evidence type="ECO:0000313" key="1">
    <source>
        <dbReference type="EMBL" id="SHI54782.1"/>
    </source>
</evidence>
<gene>
    <name evidence="1" type="ORF">SAMN02745176_00640</name>
</gene>
<evidence type="ECO:0000313" key="2">
    <source>
        <dbReference type="Proteomes" id="UP000184442"/>
    </source>
</evidence>
<dbReference type="RefSeq" id="WP_073024464.1">
    <property type="nucleotide sequence ID" value="NZ_FQZS01000004.1"/>
</dbReference>
<dbReference type="Proteomes" id="UP000184442">
    <property type="component" value="Unassembled WGS sequence"/>
</dbReference>
<keyword evidence="2" id="KW-1185">Reference proteome</keyword>
<protein>
    <submittedName>
        <fullName evidence="1">Uncharacterized protein</fullName>
    </submittedName>
</protein>
<sequence length="125" mass="14149">MVFDSNISISVRCNKCGKSIIEDMSFFQMKNGKQVCIKCECGEVAAKVKSRDFKTFHVLIPCLICGKDHKFIYTWKSLPSEKVKILSCPSSFCDIAFIGGQEPIRNLTAKREKDMQELIEALSNM</sequence>
<reference evidence="1 2" key="1">
    <citation type="submission" date="2016-11" db="EMBL/GenBank/DDBJ databases">
        <authorList>
            <person name="Jaros S."/>
            <person name="Januszkiewicz K."/>
            <person name="Wedrychowicz H."/>
        </authorList>
    </citation>
    <scope>NUCLEOTIDE SEQUENCE [LARGE SCALE GENOMIC DNA]</scope>
    <source>
        <strain evidence="1 2">DSM 19022</strain>
    </source>
</reference>
<proteinExistence type="predicted"/>
<dbReference type="STRING" id="1122184.SAMN02745176_00640"/>